<dbReference type="WBParaSite" id="jg25497">
    <property type="protein sequence ID" value="jg25497"/>
    <property type="gene ID" value="jg25497"/>
</dbReference>
<name>A0A915E0V0_9BILA</name>
<sequence length="147" mass="16561">MIRNLDSAGSKRAASLILPFSSFYSTKVNMTKKKSKSLQTKSAQDNMHKSISMNKHGDVLLRIWLKHSAKKSAILDLDDLEISIGVAAPPIDFQANNELLRYMRECLGTQEIDHIKGGISRHKVMVVYYTGVTIDEVRRKLLECLKA</sequence>
<dbReference type="SUPFAM" id="SSF69786">
    <property type="entry name" value="YggU-like"/>
    <property type="match status" value="1"/>
</dbReference>
<proteinExistence type="inferred from homology"/>
<evidence type="ECO:0000313" key="2">
    <source>
        <dbReference type="Proteomes" id="UP000887574"/>
    </source>
</evidence>
<dbReference type="PANTHER" id="PTHR13420">
    <property type="entry name" value="UPF0235 PROTEIN C15ORF40"/>
    <property type="match status" value="1"/>
</dbReference>
<dbReference type="PANTHER" id="PTHR13420:SF7">
    <property type="entry name" value="UPF0235 PROTEIN C15ORF40"/>
    <property type="match status" value="1"/>
</dbReference>
<dbReference type="InterPro" id="IPR036591">
    <property type="entry name" value="YggU-like_sf"/>
</dbReference>
<dbReference type="SMART" id="SM01152">
    <property type="entry name" value="DUF167"/>
    <property type="match status" value="1"/>
</dbReference>
<dbReference type="Proteomes" id="UP000887574">
    <property type="component" value="Unplaced"/>
</dbReference>
<dbReference type="AlphaFoldDB" id="A0A915E0V0"/>
<keyword evidence="2" id="KW-1185">Reference proteome</keyword>
<dbReference type="Pfam" id="PF02594">
    <property type="entry name" value="DUF167"/>
    <property type="match status" value="1"/>
</dbReference>
<evidence type="ECO:0000313" key="3">
    <source>
        <dbReference type="WBParaSite" id="jg25497"/>
    </source>
</evidence>
<evidence type="ECO:0000256" key="1">
    <source>
        <dbReference type="ARBA" id="ARBA00010364"/>
    </source>
</evidence>
<dbReference type="HAMAP" id="MF_00634">
    <property type="entry name" value="UPF0235"/>
    <property type="match status" value="1"/>
</dbReference>
<dbReference type="GO" id="GO:0005737">
    <property type="term" value="C:cytoplasm"/>
    <property type="evidence" value="ECO:0007669"/>
    <property type="project" value="TreeGrafter"/>
</dbReference>
<dbReference type="InterPro" id="IPR003746">
    <property type="entry name" value="DUF167"/>
</dbReference>
<protein>
    <submittedName>
        <fullName evidence="3">Uncharacterized protein</fullName>
    </submittedName>
</protein>
<accession>A0A915E0V0</accession>
<comment type="similarity">
    <text evidence="1">Belongs to the UPF0235 family.</text>
</comment>
<dbReference type="Gene3D" id="3.30.1200.10">
    <property type="entry name" value="YggU-like"/>
    <property type="match status" value="1"/>
</dbReference>
<organism evidence="2 3">
    <name type="scientific">Ditylenchus dipsaci</name>
    <dbReference type="NCBI Taxonomy" id="166011"/>
    <lineage>
        <taxon>Eukaryota</taxon>
        <taxon>Metazoa</taxon>
        <taxon>Ecdysozoa</taxon>
        <taxon>Nematoda</taxon>
        <taxon>Chromadorea</taxon>
        <taxon>Rhabditida</taxon>
        <taxon>Tylenchina</taxon>
        <taxon>Tylenchomorpha</taxon>
        <taxon>Sphaerularioidea</taxon>
        <taxon>Anguinidae</taxon>
        <taxon>Anguininae</taxon>
        <taxon>Ditylenchus</taxon>
    </lineage>
</organism>
<reference evidence="3" key="1">
    <citation type="submission" date="2022-11" db="UniProtKB">
        <authorList>
            <consortium name="WormBaseParasite"/>
        </authorList>
    </citation>
    <scope>IDENTIFICATION</scope>
</reference>